<dbReference type="EMBL" id="CP073720">
    <property type="protein sequence ID" value="UWP85904.1"/>
    <property type="molecule type" value="Genomic_DNA"/>
</dbReference>
<reference evidence="1" key="2">
    <citation type="submission" date="2022-09" db="EMBL/GenBank/DDBJ databases">
        <title>Biosynthetic gene clusters of Dactylosporangioum fulvum.</title>
        <authorList>
            <person name="Caradec T."/>
        </authorList>
    </citation>
    <scope>NUCLEOTIDE SEQUENCE</scope>
    <source>
        <strain evidence="1">NRRL B-16292</strain>
    </source>
</reference>
<evidence type="ECO:0000313" key="2">
    <source>
        <dbReference type="Proteomes" id="UP001059617"/>
    </source>
</evidence>
<accession>A0ABY5WA51</accession>
<reference evidence="1" key="1">
    <citation type="submission" date="2021-04" db="EMBL/GenBank/DDBJ databases">
        <authorList>
            <person name="Hartkoorn R.C."/>
            <person name="Beaudoing E."/>
            <person name="Hot D."/>
        </authorList>
    </citation>
    <scope>NUCLEOTIDE SEQUENCE</scope>
    <source>
        <strain evidence="1">NRRL B-16292</strain>
    </source>
</reference>
<protein>
    <submittedName>
        <fullName evidence="1">Uncharacterized protein</fullName>
    </submittedName>
</protein>
<proteinExistence type="predicted"/>
<dbReference type="Proteomes" id="UP001059617">
    <property type="component" value="Chromosome"/>
</dbReference>
<gene>
    <name evidence="1" type="ORF">Dfulv_17295</name>
</gene>
<evidence type="ECO:0000313" key="1">
    <source>
        <dbReference type="EMBL" id="UWP85904.1"/>
    </source>
</evidence>
<dbReference type="RefSeq" id="WP_259864281.1">
    <property type="nucleotide sequence ID" value="NZ_BAAAST010000036.1"/>
</dbReference>
<keyword evidence="2" id="KW-1185">Reference proteome</keyword>
<sequence length="68" mass="8024">MPDLHRRLDRMRDLAETLHQEVLESRIELAWMRDDRLTDQEFIAKLTAEDEVRTIAQHLGIQEAPDGQ</sequence>
<organism evidence="1 2">
    <name type="scientific">Dactylosporangium fulvum</name>
    <dbReference type="NCBI Taxonomy" id="53359"/>
    <lineage>
        <taxon>Bacteria</taxon>
        <taxon>Bacillati</taxon>
        <taxon>Actinomycetota</taxon>
        <taxon>Actinomycetes</taxon>
        <taxon>Micromonosporales</taxon>
        <taxon>Micromonosporaceae</taxon>
        <taxon>Dactylosporangium</taxon>
    </lineage>
</organism>
<name>A0ABY5WA51_9ACTN</name>